<dbReference type="Gene3D" id="3.40.50.10440">
    <property type="entry name" value="Dihydroxyacetone kinase, domain 1"/>
    <property type="match status" value="1"/>
</dbReference>
<dbReference type="eggNOG" id="KOG2426">
    <property type="taxonomic scope" value="Eukaryota"/>
</dbReference>
<evidence type="ECO:0000256" key="1">
    <source>
        <dbReference type="ARBA" id="ARBA00047974"/>
    </source>
</evidence>
<evidence type="ECO:0000313" key="6">
    <source>
        <dbReference type="Proteomes" id="UP000015101"/>
    </source>
</evidence>
<dbReference type="OMA" id="CTSLEMA"/>
<sequence>MTTPTKQQPSNISKKLLNSKRECVTEAISGLLCWNPGLATLDGFDNVVLRHDWNSPARRSKVSLLTGGGSGHEPCFSGFVGEGMVTCAVQGHIFAAPSAKSILAAIMALNWNKQGVLVLFNNYTGDRVNFGLAIEKARAKGVKIEIVINADDCALNDGWREVNRRGLAGIILLLKMVGYVIESGDPLEKVAEFARECVLDIATMGVSWSSCSFPGGGPLFELGADEMEIGLGWIFSIC</sequence>
<dbReference type="PROSITE" id="PS51481">
    <property type="entry name" value="DHAK"/>
    <property type="match status" value="1"/>
</dbReference>
<comment type="catalytic activity">
    <reaction evidence="2">
        <text>dihydroxyacetone + ATP = dihydroxyacetone phosphate + ADP + H(+)</text>
        <dbReference type="Rhea" id="RHEA:15773"/>
        <dbReference type="ChEBI" id="CHEBI:15378"/>
        <dbReference type="ChEBI" id="CHEBI:16016"/>
        <dbReference type="ChEBI" id="CHEBI:30616"/>
        <dbReference type="ChEBI" id="CHEBI:57642"/>
        <dbReference type="ChEBI" id="CHEBI:456216"/>
        <dbReference type="EC" id="2.7.1.29"/>
    </reaction>
</comment>
<dbReference type="STRING" id="6412.T1EEP2"/>
<dbReference type="OrthoDB" id="1724672at2759"/>
<dbReference type="PANTHER" id="PTHR28629">
    <property type="entry name" value="TRIOKINASE/FMN CYCLASE"/>
    <property type="match status" value="1"/>
</dbReference>
<dbReference type="EMBL" id="KB095812">
    <property type="protein sequence ID" value="ESO11712.1"/>
    <property type="molecule type" value="Genomic_DNA"/>
</dbReference>
<dbReference type="InterPro" id="IPR050861">
    <property type="entry name" value="Dihydroxyacetone_Kinase"/>
</dbReference>
<dbReference type="InParanoid" id="T1EEP2"/>
<dbReference type="KEGG" id="hro:HELRODRAFT_108945"/>
<feature type="domain" description="DhaK" evidence="3">
    <location>
        <begin position="19"/>
        <end position="238"/>
    </location>
</feature>
<dbReference type="Pfam" id="PF02733">
    <property type="entry name" value="Dak1"/>
    <property type="match status" value="1"/>
</dbReference>
<name>T1EEP2_HELRO</name>
<dbReference type="RefSeq" id="XP_009010200.1">
    <property type="nucleotide sequence ID" value="XM_009011952.1"/>
</dbReference>
<accession>T1EEP2</accession>
<evidence type="ECO:0000259" key="3">
    <source>
        <dbReference type="PROSITE" id="PS51481"/>
    </source>
</evidence>
<evidence type="ECO:0000313" key="4">
    <source>
        <dbReference type="EMBL" id="ESO11712.1"/>
    </source>
</evidence>
<dbReference type="HOGENOM" id="CLU_017054_0_0_1"/>
<dbReference type="EnsemblMetazoa" id="HelroT108945">
    <property type="protein sequence ID" value="HelroP108945"/>
    <property type="gene ID" value="HelroG108945"/>
</dbReference>
<dbReference type="EMBL" id="AMQM01002534">
    <property type="status" value="NOT_ANNOTATED_CDS"/>
    <property type="molecule type" value="Genomic_DNA"/>
</dbReference>
<reference evidence="5" key="3">
    <citation type="submission" date="2015-06" db="UniProtKB">
        <authorList>
            <consortium name="EnsemblMetazoa"/>
        </authorList>
    </citation>
    <scope>IDENTIFICATION</scope>
</reference>
<dbReference type="Proteomes" id="UP000015101">
    <property type="component" value="Unassembled WGS sequence"/>
</dbReference>
<reference evidence="4 6" key="2">
    <citation type="journal article" date="2013" name="Nature">
        <title>Insights into bilaterian evolution from three spiralian genomes.</title>
        <authorList>
            <person name="Simakov O."/>
            <person name="Marletaz F."/>
            <person name="Cho S.J."/>
            <person name="Edsinger-Gonzales E."/>
            <person name="Havlak P."/>
            <person name="Hellsten U."/>
            <person name="Kuo D.H."/>
            <person name="Larsson T."/>
            <person name="Lv J."/>
            <person name="Arendt D."/>
            <person name="Savage R."/>
            <person name="Osoegawa K."/>
            <person name="de Jong P."/>
            <person name="Grimwood J."/>
            <person name="Chapman J.A."/>
            <person name="Shapiro H."/>
            <person name="Aerts A."/>
            <person name="Otillar R.P."/>
            <person name="Terry A.Y."/>
            <person name="Boore J.L."/>
            <person name="Grigoriev I.V."/>
            <person name="Lindberg D.R."/>
            <person name="Seaver E.C."/>
            <person name="Weisblat D.A."/>
            <person name="Putnam N.H."/>
            <person name="Rokhsar D.S."/>
        </authorList>
    </citation>
    <scope>NUCLEOTIDE SEQUENCE</scope>
</reference>
<dbReference type="PANTHER" id="PTHR28629:SF4">
    <property type="entry name" value="TRIOKINASE_FMN CYCLASE"/>
    <property type="match status" value="1"/>
</dbReference>
<comment type="catalytic activity">
    <reaction evidence="1">
        <text>D-glyceraldehyde + ATP = D-glyceraldehyde 3-phosphate + ADP + H(+)</text>
        <dbReference type="Rhea" id="RHEA:13941"/>
        <dbReference type="ChEBI" id="CHEBI:15378"/>
        <dbReference type="ChEBI" id="CHEBI:17378"/>
        <dbReference type="ChEBI" id="CHEBI:30616"/>
        <dbReference type="ChEBI" id="CHEBI:59776"/>
        <dbReference type="ChEBI" id="CHEBI:456216"/>
        <dbReference type="EC" id="2.7.1.28"/>
    </reaction>
</comment>
<keyword evidence="6" id="KW-1185">Reference proteome</keyword>
<gene>
    <name evidence="5" type="primary">20195044</name>
    <name evidence="4" type="ORF">HELRODRAFT_108945</name>
</gene>
<evidence type="ECO:0000313" key="5">
    <source>
        <dbReference type="EnsemblMetazoa" id="HelroP108945"/>
    </source>
</evidence>
<dbReference type="AlphaFoldDB" id="T1EEP2"/>
<dbReference type="InterPro" id="IPR004006">
    <property type="entry name" value="DhaK_dom"/>
</dbReference>
<reference evidence="6" key="1">
    <citation type="submission" date="2012-12" db="EMBL/GenBank/DDBJ databases">
        <authorList>
            <person name="Hellsten U."/>
            <person name="Grimwood J."/>
            <person name="Chapman J.A."/>
            <person name="Shapiro H."/>
            <person name="Aerts A."/>
            <person name="Otillar R.P."/>
            <person name="Terry A.Y."/>
            <person name="Boore J.L."/>
            <person name="Simakov O."/>
            <person name="Marletaz F."/>
            <person name="Cho S.-J."/>
            <person name="Edsinger-Gonzales E."/>
            <person name="Havlak P."/>
            <person name="Kuo D.-H."/>
            <person name="Larsson T."/>
            <person name="Lv J."/>
            <person name="Arendt D."/>
            <person name="Savage R."/>
            <person name="Osoegawa K."/>
            <person name="de Jong P."/>
            <person name="Lindberg D.R."/>
            <person name="Seaver E.C."/>
            <person name="Weisblat D.A."/>
            <person name="Putnam N.H."/>
            <person name="Grigoriev I.V."/>
            <person name="Rokhsar D.S."/>
        </authorList>
    </citation>
    <scope>NUCLEOTIDE SEQUENCE</scope>
</reference>
<dbReference type="GO" id="GO:0006071">
    <property type="term" value="P:glycerol metabolic process"/>
    <property type="evidence" value="ECO:0007669"/>
    <property type="project" value="InterPro"/>
</dbReference>
<dbReference type="SUPFAM" id="SSF82549">
    <property type="entry name" value="DAK1/DegV-like"/>
    <property type="match status" value="1"/>
</dbReference>
<proteinExistence type="predicted"/>
<dbReference type="GeneID" id="20195044"/>
<protein>
    <recommendedName>
        <fullName evidence="3">DhaK domain-containing protein</fullName>
    </recommendedName>
</protein>
<organism evidence="5 6">
    <name type="scientific">Helobdella robusta</name>
    <name type="common">Californian leech</name>
    <dbReference type="NCBI Taxonomy" id="6412"/>
    <lineage>
        <taxon>Eukaryota</taxon>
        <taxon>Metazoa</taxon>
        <taxon>Spiralia</taxon>
        <taxon>Lophotrochozoa</taxon>
        <taxon>Annelida</taxon>
        <taxon>Clitellata</taxon>
        <taxon>Hirudinea</taxon>
        <taxon>Rhynchobdellida</taxon>
        <taxon>Glossiphoniidae</taxon>
        <taxon>Helobdella</taxon>
    </lineage>
</organism>
<evidence type="ECO:0000256" key="2">
    <source>
        <dbReference type="ARBA" id="ARBA00048898"/>
    </source>
</evidence>
<dbReference type="GO" id="GO:0004371">
    <property type="term" value="F:glycerone kinase activity"/>
    <property type="evidence" value="ECO:0007669"/>
    <property type="project" value="UniProtKB-EC"/>
</dbReference>
<dbReference type="Gene3D" id="3.30.1180.20">
    <property type="entry name" value="Dihydroxyacetone kinase, domain 2"/>
    <property type="match status" value="1"/>
</dbReference>
<dbReference type="GO" id="GO:0050354">
    <property type="term" value="F:triokinase activity"/>
    <property type="evidence" value="ECO:0007669"/>
    <property type="project" value="UniProtKB-EC"/>
</dbReference>
<dbReference type="CTD" id="20195044"/>
<dbReference type="FunFam" id="3.40.50.10440:FF:000001">
    <property type="entry name" value="Dihydroxyacetone kinase, DhaK subunit"/>
    <property type="match status" value="1"/>
</dbReference>